<feature type="signal peptide" evidence="3">
    <location>
        <begin position="1"/>
        <end position="19"/>
    </location>
</feature>
<dbReference type="Proteomes" id="UP000217448">
    <property type="component" value="Unassembled WGS sequence"/>
</dbReference>
<keyword evidence="3" id="KW-0732">Signal</keyword>
<evidence type="ECO:0000256" key="1">
    <source>
        <dbReference type="ARBA" id="ARBA00007469"/>
    </source>
</evidence>
<dbReference type="CDD" id="cd01062">
    <property type="entry name" value="RNase_T2_prok"/>
    <property type="match status" value="1"/>
</dbReference>
<reference evidence="5" key="1">
    <citation type="submission" date="2023-07" db="EMBL/GenBank/DDBJ databases">
        <title>Yangia mangrovi SAOS 153D genome.</title>
        <authorList>
            <person name="Verma A."/>
            <person name="Pal Y."/>
            <person name="Sundharam S."/>
            <person name="Bisht B."/>
            <person name="Srinivasan K."/>
        </authorList>
    </citation>
    <scope>NUCLEOTIDE SEQUENCE [LARGE SCALE GENOMIC DNA]</scope>
    <source>
        <strain evidence="5">SAOS 153D</strain>
    </source>
</reference>
<dbReference type="Pfam" id="PF00445">
    <property type="entry name" value="Ribonuclease_T2"/>
    <property type="match status" value="1"/>
</dbReference>
<comment type="caution">
    <text evidence="4">The sequence shown here is derived from an EMBL/GenBank/DDBJ whole genome shotgun (WGS) entry which is preliminary data.</text>
</comment>
<dbReference type="Gene3D" id="3.90.730.10">
    <property type="entry name" value="Ribonuclease T2-like"/>
    <property type="match status" value="1"/>
</dbReference>
<evidence type="ECO:0000313" key="5">
    <source>
        <dbReference type="Proteomes" id="UP000217448"/>
    </source>
</evidence>
<dbReference type="EMBL" id="NTHN02000013">
    <property type="protein sequence ID" value="MCT4370510.1"/>
    <property type="molecule type" value="Genomic_DNA"/>
</dbReference>
<protein>
    <submittedName>
        <fullName evidence="4">Ribonuclease T2</fullName>
    </submittedName>
</protein>
<sequence length="210" mass="23327">MRWLLILLVSVTCAAPARAEGERAGVFDYYVLSLSWSPTWCALEGEARNSPQCDRALGWVLHGLWPQYSRGYPSYCDSSARPPSRKETAAMAEIMGTPGLAWYQWKKHGACAGLSAQDYFALARRAYESVTRPEVLRRLEAPVTLPAKVVEEAFLKANPGWEPDMLTITCQSGRIQEARLCLSKALEPVPCGQDVVKDCRLPNALLDPVR</sequence>
<evidence type="ECO:0000256" key="2">
    <source>
        <dbReference type="RuleBase" id="RU004328"/>
    </source>
</evidence>
<dbReference type="InterPro" id="IPR018188">
    <property type="entry name" value="RNase_T2_His_AS_1"/>
</dbReference>
<dbReference type="RefSeq" id="WP_260348782.1">
    <property type="nucleotide sequence ID" value="NZ_NTHN02000013.1"/>
</dbReference>
<evidence type="ECO:0000313" key="4">
    <source>
        <dbReference type="EMBL" id="MCT4370510.1"/>
    </source>
</evidence>
<dbReference type="PROSITE" id="PS00530">
    <property type="entry name" value="RNASE_T2_1"/>
    <property type="match status" value="1"/>
</dbReference>
<comment type="similarity">
    <text evidence="1 2">Belongs to the RNase T2 family.</text>
</comment>
<dbReference type="PANTHER" id="PTHR11240:SF22">
    <property type="entry name" value="RIBONUCLEASE T2"/>
    <property type="match status" value="1"/>
</dbReference>
<organism evidence="4 5">
    <name type="scientific">Alloyangia mangrovi</name>
    <dbReference type="NCBI Taxonomy" id="1779329"/>
    <lineage>
        <taxon>Bacteria</taxon>
        <taxon>Pseudomonadati</taxon>
        <taxon>Pseudomonadota</taxon>
        <taxon>Alphaproteobacteria</taxon>
        <taxon>Rhodobacterales</taxon>
        <taxon>Roseobacteraceae</taxon>
        <taxon>Alloyangia</taxon>
    </lineage>
</organism>
<dbReference type="SUPFAM" id="SSF55895">
    <property type="entry name" value="Ribonuclease Rh-like"/>
    <property type="match status" value="1"/>
</dbReference>
<name>A0ABT2KJI5_9RHOB</name>
<dbReference type="PANTHER" id="PTHR11240">
    <property type="entry name" value="RIBONUCLEASE T2"/>
    <property type="match status" value="1"/>
</dbReference>
<accession>A0ABT2KJI5</accession>
<evidence type="ECO:0000256" key="3">
    <source>
        <dbReference type="SAM" id="SignalP"/>
    </source>
</evidence>
<dbReference type="InterPro" id="IPR036430">
    <property type="entry name" value="RNase_T2-like_sf"/>
</dbReference>
<feature type="chain" id="PRO_5045287945" evidence="3">
    <location>
        <begin position="20"/>
        <end position="210"/>
    </location>
</feature>
<keyword evidence="5" id="KW-1185">Reference proteome</keyword>
<proteinExistence type="inferred from homology"/>
<dbReference type="InterPro" id="IPR001568">
    <property type="entry name" value="RNase_T2-like"/>
</dbReference>
<dbReference type="InterPro" id="IPR039378">
    <property type="entry name" value="RNase_T2_prok"/>
</dbReference>
<gene>
    <name evidence="4" type="ORF">CLG85_009335</name>
</gene>